<feature type="compositionally biased region" description="Gly residues" evidence="1">
    <location>
        <begin position="1"/>
        <end position="15"/>
    </location>
</feature>
<feature type="compositionally biased region" description="Basic and acidic residues" evidence="1">
    <location>
        <begin position="27"/>
        <end position="38"/>
    </location>
</feature>
<dbReference type="Pfam" id="PF15657">
    <property type="entry name" value="Tox-HNH-EHHH"/>
    <property type="match status" value="1"/>
</dbReference>
<evidence type="ECO:0000259" key="2">
    <source>
        <dbReference type="Pfam" id="PF15657"/>
    </source>
</evidence>
<dbReference type="OrthoDB" id="2664633at2"/>
<reference evidence="4" key="4">
    <citation type="submission" date="2017-11" db="EMBL/GenBank/DDBJ databases">
        <title>Complete genome sequence of Serratia sp. ATCC 39006.</title>
        <authorList>
            <person name="Hampton H.G."/>
            <person name="Jackson S.A."/>
            <person name="Jauregui R."/>
            <person name="Poulter G.T.M."/>
            <person name="Salmond G.P.C."/>
            <person name="Fineran P.C."/>
        </authorList>
    </citation>
    <scope>NUCLEOTIDE SEQUENCE</scope>
    <source>
        <strain evidence="4">ATCC 39006</strain>
    </source>
</reference>
<dbReference type="KEGG" id="sera:Ser39006_012970"/>
<dbReference type="InterPro" id="IPR028048">
    <property type="entry name" value="Tox-HNH-EHHH"/>
</dbReference>
<evidence type="ECO:0000313" key="6">
    <source>
        <dbReference type="Proteomes" id="UP000233778"/>
    </source>
</evidence>
<organism evidence="4 5">
    <name type="scientific">Serratia sp. (strain ATCC 39006)</name>
    <name type="common">Prodigiosinella confusarubida</name>
    <dbReference type="NCBI Taxonomy" id="104623"/>
    <lineage>
        <taxon>Bacteria</taxon>
        <taxon>Pseudomonadati</taxon>
        <taxon>Pseudomonadota</taxon>
        <taxon>Gammaproteobacteria</taxon>
        <taxon>Enterobacterales</taxon>
        <taxon>Pectobacteriaceae</taxon>
        <taxon>Prodigiosinella</taxon>
    </lineage>
</organism>
<evidence type="ECO:0000313" key="3">
    <source>
        <dbReference type="EMBL" id="AUH02521.1"/>
    </source>
</evidence>
<feature type="region of interest" description="Disordered" evidence="1">
    <location>
        <begin position="188"/>
        <end position="216"/>
    </location>
</feature>
<evidence type="ECO:0000256" key="1">
    <source>
        <dbReference type="SAM" id="MobiDB-lite"/>
    </source>
</evidence>
<feature type="compositionally biased region" description="Low complexity" evidence="1">
    <location>
        <begin position="85"/>
        <end position="101"/>
    </location>
</feature>
<feature type="compositionally biased region" description="Low complexity" evidence="1">
    <location>
        <begin position="59"/>
        <end position="73"/>
    </location>
</feature>
<reference evidence="3 6" key="3">
    <citation type="submission" date="2017-11" db="EMBL/GenBank/DDBJ databases">
        <title>Complete genome sequence of Serratia sp. ATCC 39006 LacA.</title>
        <authorList>
            <person name="Hampton H.G."/>
            <person name="Jackson S.A."/>
            <person name="Jauregui R."/>
            <person name="Poulter G.T.M."/>
            <person name="Salmond G.P.C."/>
            <person name="Fineran P.C."/>
        </authorList>
    </citation>
    <scope>NUCLEOTIDE SEQUENCE [LARGE SCALE GENOMIC DNA]</scope>
    <source>
        <strain evidence="3 6">ATCC 39006</strain>
    </source>
</reference>
<reference evidence="4" key="2">
    <citation type="submission" date="2013-09" db="EMBL/GenBank/DDBJ databases">
        <authorList>
            <person name="Wang G."/>
            <person name="Yang Y."/>
            <person name="Su Y."/>
        </authorList>
    </citation>
    <scope>NUCLEOTIDE SEQUENCE</scope>
    <source>
        <strain evidence="4">ATCC 39006</strain>
    </source>
</reference>
<feature type="region of interest" description="Disordered" evidence="1">
    <location>
        <begin position="1"/>
        <end position="161"/>
    </location>
</feature>
<gene>
    <name evidence="3" type="ORF">CWC46_12965</name>
    <name evidence="4" type="ORF">Ser39006_012970</name>
</gene>
<feature type="domain" description="HNH/Endo VII superfamily nuclease toxins" evidence="2">
    <location>
        <begin position="155"/>
        <end position="216"/>
    </location>
</feature>
<name>A0A2I5TD64_SERS3</name>
<keyword evidence="5" id="KW-1185">Reference proteome</keyword>
<dbReference type="EMBL" id="CP025085">
    <property type="protein sequence ID" value="AUH02521.1"/>
    <property type="molecule type" value="Genomic_DNA"/>
</dbReference>
<dbReference type="EMBL" id="CP025084">
    <property type="protein sequence ID" value="AUH06837.1"/>
    <property type="molecule type" value="Genomic_DNA"/>
</dbReference>
<evidence type="ECO:0000313" key="4">
    <source>
        <dbReference type="EMBL" id="AUH06837.1"/>
    </source>
</evidence>
<reference evidence="4 5" key="1">
    <citation type="journal article" date="2013" name="Genome Announc.">
        <title>Draft genome sequence of Serratia sp. strain ATCC 39006, a model bacterium for analysis of the biosynthesis and regulation of prodigiosin, a carbapenem, and gas vesicles.</title>
        <authorList>
            <person name="Fineran P.C."/>
            <person name="Iglesias Cans M.C."/>
            <person name="Ramsay J.P."/>
            <person name="Wilf N.M."/>
            <person name="Cossyleon D."/>
            <person name="McNeil M.B."/>
            <person name="Williamson N.R."/>
            <person name="Monson R.E."/>
            <person name="Becher S.A."/>
            <person name="Stanton J.A."/>
            <person name="Brugger K."/>
            <person name="Brown S.D."/>
            <person name="Salmond G.P."/>
        </authorList>
    </citation>
    <scope>NUCLEOTIDE SEQUENCE [LARGE SCALE GENOMIC DNA]</scope>
    <source>
        <strain evidence="4">ATCC 39006</strain>
        <strain evidence="5">ATCC 39006 / SC 11482</strain>
    </source>
</reference>
<proteinExistence type="predicted"/>
<evidence type="ECO:0000313" key="5">
    <source>
        <dbReference type="Proteomes" id="UP000017700"/>
    </source>
</evidence>
<feature type="compositionally biased region" description="Basic and acidic residues" evidence="1">
    <location>
        <begin position="205"/>
        <end position="216"/>
    </location>
</feature>
<feature type="compositionally biased region" description="Polar residues" evidence="1">
    <location>
        <begin position="144"/>
        <end position="154"/>
    </location>
</feature>
<dbReference type="STRING" id="104623.Ser39006_02886"/>
<accession>A0A2I5TD64</accession>
<protein>
    <recommendedName>
        <fullName evidence="2">HNH/Endo VII superfamily nuclease toxins domain-containing protein</fullName>
    </recommendedName>
</protein>
<dbReference type="KEGG" id="serq:CWC46_12965"/>
<feature type="compositionally biased region" description="Polar residues" evidence="1">
    <location>
        <begin position="74"/>
        <end position="84"/>
    </location>
</feature>
<dbReference type="AlphaFoldDB" id="A0A2I5TD64"/>
<dbReference type="Proteomes" id="UP000233778">
    <property type="component" value="Chromosome"/>
</dbReference>
<dbReference type="Proteomes" id="UP000017700">
    <property type="component" value="Chromosome"/>
</dbReference>
<sequence length="216" mass="22410">MAGAVGQGVRQGGGNGDDEDMGGSCEGTREQCAVRDGTRGPGHTELPIADKDPTGGKLENPAPTENTATTLTTPDQSGENGASDTGNTEGAPATAGNTTTTLIPDGPNKDDLAYLAIGDKPANLSPEGSARAGAFNEAKRQSGIPVSQSPSRVSPNVDRRDNVQPGYIYEFEVPKPGGGTQKVYIRDDAGGHFYGDDSSQNRGAHFNDEQGNHYDY</sequence>